<evidence type="ECO:0000256" key="5">
    <source>
        <dbReference type="ARBA" id="ARBA00022801"/>
    </source>
</evidence>
<organism evidence="8 9">
    <name type="scientific">Solanum verrucosum</name>
    <dbReference type="NCBI Taxonomy" id="315347"/>
    <lineage>
        <taxon>Eukaryota</taxon>
        <taxon>Viridiplantae</taxon>
        <taxon>Streptophyta</taxon>
        <taxon>Embryophyta</taxon>
        <taxon>Tracheophyta</taxon>
        <taxon>Spermatophyta</taxon>
        <taxon>Magnoliopsida</taxon>
        <taxon>eudicotyledons</taxon>
        <taxon>Gunneridae</taxon>
        <taxon>Pentapetalae</taxon>
        <taxon>asterids</taxon>
        <taxon>lamiids</taxon>
        <taxon>Solanales</taxon>
        <taxon>Solanaceae</taxon>
        <taxon>Solanoideae</taxon>
        <taxon>Solaneae</taxon>
        <taxon>Solanum</taxon>
    </lineage>
</organism>
<dbReference type="EMBL" id="CP133618">
    <property type="protein sequence ID" value="WMV38055.1"/>
    <property type="molecule type" value="Genomic_DNA"/>
</dbReference>
<evidence type="ECO:0000256" key="6">
    <source>
        <dbReference type="ARBA" id="ARBA00022918"/>
    </source>
</evidence>
<dbReference type="Proteomes" id="UP001234989">
    <property type="component" value="Chromosome 7"/>
</dbReference>
<keyword evidence="4" id="KW-0255">Endonuclease</keyword>
<keyword evidence="5" id="KW-0378">Hydrolase</keyword>
<reference evidence="8" key="1">
    <citation type="submission" date="2023-08" db="EMBL/GenBank/DDBJ databases">
        <title>A de novo genome assembly of Solanum verrucosum Schlechtendal, a Mexican diploid species geographically isolated from the other diploid A-genome species in potato relatives.</title>
        <authorList>
            <person name="Hosaka K."/>
        </authorList>
    </citation>
    <scope>NUCLEOTIDE SEQUENCE</scope>
    <source>
        <tissue evidence="8">Young leaves</tissue>
    </source>
</reference>
<dbReference type="InterPro" id="IPR043502">
    <property type="entry name" value="DNA/RNA_pol_sf"/>
</dbReference>
<keyword evidence="6" id="KW-0695">RNA-directed DNA polymerase</keyword>
<evidence type="ECO:0000256" key="2">
    <source>
        <dbReference type="ARBA" id="ARBA00022695"/>
    </source>
</evidence>
<dbReference type="PANTHER" id="PTHR34072:SF57">
    <property type="entry name" value="RNA-DIRECTED DNA POLYMERASE"/>
    <property type="match status" value="1"/>
</dbReference>
<evidence type="ECO:0000256" key="1">
    <source>
        <dbReference type="ARBA" id="ARBA00022679"/>
    </source>
</evidence>
<evidence type="ECO:0000256" key="4">
    <source>
        <dbReference type="ARBA" id="ARBA00022759"/>
    </source>
</evidence>
<dbReference type="PANTHER" id="PTHR34072">
    <property type="entry name" value="ENZYMATIC POLYPROTEIN-RELATED"/>
    <property type="match status" value="1"/>
</dbReference>
<feature type="domain" description="Reverse transcriptase RNase H-like" evidence="7">
    <location>
        <begin position="56"/>
        <end position="111"/>
    </location>
</feature>
<name>A0AAF0U2G5_SOLVR</name>
<keyword evidence="3" id="KW-0540">Nuclease</keyword>
<protein>
    <recommendedName>
        <fullName evidence="7">Reverse transcriptase RNase H-like domain-containing protein</fullName>
    </recommendedName>
</protein>
<dbReference type="CDD" id="cd09274">
    <property type="entry name" value="RNase_HI_RT_Ty3"/>
    <property type="match status" value="1"/>
</dbReference>
<proteinExistence type="predicted"/>
<dbReference type="GO" id="GO:0003964">
    <property type="term" value="F:RNA-directed DNA polymerase activity"/>
    <property type="evidence" value="ECO:0007669"/>
    <property type="project" value="UniProtKB-KW"/>
</dbReference>
<dbReference type="InterPro" id="IPR043128">
    <property type="entry name" value="Rev_trsase/Diguanyl_cyclase"/>
</dbReference>
<keyword evidence="2" id="KW-0548">Nucleotidyltransferase</keyword>
<dbReference type="GO" id="GO:0016787">
    <property type="term" value="F:hydrolase activity"/>
    <property type="evidence" value="ECO:0007669"/>
    <property type="project" value="UniProtKB-KW"/>
</dbReference>
<evidence type="ECO:0000313" key="9">
    <source>
        <dbReference type="Proteomes" id="UP001234989"/>
    </source>
</evidence>
<dbReference type="Gene3D" id="3.30.70.270">
    <property type="match status" value="1"/>
</dbReference>
<evidence type="ECO:0000259" key="7">
    <source>
        <dbReference type="Pfam" id="PF17917"/>
    </source>
</evidence>
<accession>A0AAF0U2G5</accession>
<gene>
    <name evidence="8" type="ORF">MTR67_031440</name>
</gene>
<keyword evidence="1" id="KW-0808">Transferase</keyword>
<sequence>MMVVPNDYNELVATRPVTGWIVCMYYQKLNSWTEKDHFPMPFIDQMLDSLAEKVCDEQELLALVYVFKKFRVYLLGTKVVVHTDHATLRYMMEKKKAKPRLIWWVLLLQEFDIEVKDMKGYENQVADHLSRLERSVALAEEMDIDDTFPDELVMMISQESMPW</sequence>
<dbReference type="AlphaFoldDB" id="A0AAF0U2G5"/>
<evidence type="ECO:0000313" key="8">
    <source>
        <dbReference type="EMBL" id="WMV38055.1"/>
    </source>
</evidence>
<evidence type="ECO:0000256" key="3">
    <source>
        <dbReference type="ARBA" id="ARBA00022722"/>
    </source>
</evidence>
<dbReference type="Pfam" id="PF17917">
    <property type="entry name" value="RT_RNaseH"/>
    <property type="match status" value="1"/>
</dbReference>
<dbReference type="SUPFAM" id="SSF56672">
    <property type="entry name" value="DNA/RNA polymerases"/>
    <property type="match status" value="1"/>
</dbReference>
<dbReference type="InterPro" id="IPR041373">
    <property type="entry name" value="RT_RNaseH"/>
</dbReference>
<dbReference type="GO" id="GO:0004519">
    <property type="term" value="F:endonuclease activity"/>
    <property type="evidence" value="ECO:0007669"/>
    <property type="project" value="UniProtKB-KW"/>
</dbReference>
<keyword evidence="9" id="KW-1185">Reference proteome</keyword>